<evidence type="ECO:0000256" key="3">
    <source>
        <dbReference type="ARBA" id="ARBA00022777"/>
    </source>
</evidence>
<dbReference type="InterPro" id="IPR006282">
    <property type="entry name" value="Thi_PPkinase"/>
</dbReference>
<keyword evidence="9" id="KW-1185">Reference proteome</keyword>
<evidence type="ECO:0000259" key="6">
    <source>
        <dbReference type="Pfam" id="PF04263"/>
    </source>
</evidence>
<dbReference type="CDD" id="cd07995">
    <property type="entry name" value="TPK"/>
    <property type="match status" value="1"/>
</dbReference>
<dbReference type="SUPFAM" id="SSF63862">
    <property type="entry name" value="Thiamin pyrophosphokinase, substrate-binding domain"/>
    <property type="match status" value="1"/>
</dbReference>
<evidence type="ECO:0000259" key="7">
    <source>
        <dbReference type="Pfam" id="PF04265"/>
    </source>
</evidence>
<evidence type="ECO:0000313" key="8">
    <source>
        <dbReference type="EMBL" id="BEP29461.1"/>
    </source>
</evidence>
<dbReference type="GO" id="GO:0016301">
    <property type="term" value="F:kinase activity"/>
    <property type="evidence" value="ECO:0007669"/>
    <property type="project" value="UniProtKB-KW"/>
</dbReference>
<evidence type="ECO:0000256" key="5">
    <source>
        <dbReference type="NCBIfam" id="TIGR01378"/>
    </source>
</evidence>
<accession>A0AAU9E486</accession>
<dbReference type="KEGG" id="hprf:HLPR_17920"/>
<dbReference type="GO" id="GO:0004788">
    <property type="term" value="F:thiamine diphosphokinase activity"/>
    <property type="evidence" value="ECO:0007669"/>
    <property type="project" value="UniProtKB-UniRule"/>
</dbReference>
<dbReference type="GO" id="GO:0005524">
    <property type="term" value="F:ATP binding"/>
    <property type="evidence" value="ECO:0007669"/>
    <property type="project" value="UniProtKB-KW"/>
</dbReference>
<dbReference type="GO" id="GO:0009229">
    <property type="term" value="P:thiamine diphosphate biosynthetic process"/>
    <property type="evidence" value="ECO:0007669"/>
    <property type="project" value="InterPro"/>
</dbReference>
<keyword evidence="4" id="KW-0067">ATP-binding</keyword>
<dbReference type="Proteomes" id="UP001321786">
    <property type="component" value="Chromosome"/>
</dbReference>
<organism evidence="8 9">
    <name type="scientific">Helicovermis profundi</name>
    <dbReference type="NCBI Taxonomy" id="3065157"/>
    <lineage>
        <taxon>Bacteria</taxon>
        <taxon>Bacillati</taxon>
        <taxon>Bacillota</taxon>
        <taxon>Clostridia</taxon>
        <taxon>Helicovermis</taxon>
    </lineage>
</organism>
<dbReference type="Pfam" id="PF04265">
    <property type="entry name" value="TPK_B1_binding"/>
    <property type="match status" value="1"/>
</dbReference>
<reference evidence="8 9" key="1">
    <citation type="submission" date="2023-08" db="EMBL/GenBank/DDBJ databases">
        <title>Helicovermis profunda gen. nov., sp. nov., a novel mesophilic, fermentative bacterium within the Bacillota from a deep-sea hydrothermal vent chimney.</title>
        <authorList>
            <person name="Miyazaki U."/>
            <person name="Mizutani D."/>
            <person name="Hashimoto Y."/>
            <person name="Tame A."/>
            <person name="Sawayama S."/>
            <person name="Miyazaki J."/>
            <person name="Takai K."/>
            <person name="Nakagawa S."/>
        </authorList>
    </citation>
    <scope>NUCLEOTIDE SEQUENCE [LARGE SCALE GENOMIC DNA]</scope>
    <source>
        <strain evidence="8 9">S502</strain>
    </source>
</reference>
<feature type="domain" description="Thiamin pyrophosphokinase catalytic" evidence="6">
    <location>
        <begin position="35"/>
        <end position="127"/>
    </location>
</feature>
<dbReference type="AlphaFoldDB" id="A0AAU9E486"/>
<dbReference type="Pfam" id="PF04263">
    <property type="entry name" value="TPK_catalytic"/>
    <property type="match status" value="1"/>
</dbReference>
<dbReference type="EMBL" id="AP028654">
    <property type="protein sequence ID" value="BEP29461.1"/>
    <property type="molecule type" value="Genomic_DNA"/>
</dbReference>
<evidence type="ECO:0000256" key="4">
    <source>
        <dbReference type="ARBA" id="ARBA00022840"/>
    </source>
</evidence>
<evidence type="ECO:0000313" key="9">
    <source>
        <dbReference type="Proteomes" id="UP001321786"/>
    </source>
</evidence>
<dbReference type="InterPro" id="IPR007373">
    <property type="entry name" value="Thiamin_PyroPKinase_B1-bd"/>
</dbReference>
<dbReference type="GO" id="GO:0030975">
    <property type="term" value="F:thiamine binding"/>
    <property type="evidence" value="ECO:0007669"/>
    <property type="project" value="InterPro"/>
</dbReference>
<dbReference type="InterPro" id="IPR036371">
    <property type="entry name" value="TPK_B1-bd_sf"/>
</dbReference>
<dbReference type="RefSeq" id="WP_338535091.1">
    <property type="nucleotide sequence ID" value="NZ_AP028654.1"/>
</dbReference>
<name>A0AAU9E486_9FIRM</name>
<evidence type="ECO:0000256" key="2">
    <source>
        <dbReference type="ARBA" id="ARBA00022741"/>
    </source>
</evidence>
<keyword evidence="1" id="KW-0808">Transferase</keyword>
<dbReference type="PANTHER" id="PTHR41299">
    <property type="entry name" value="THIAMINE PYROPHOSPHOKINASE"/>
    <property type="match status" value="1"/>
</dbReference>
<evidence type="ECO:0000256" key="1">
    <source>
        <dbReference type="ARBA" id="ARBA00022679"/>
    </source>
</evidence>
<keyword evidence="2" id="KW-0547">Nucleotide-binding</keyword>
<dbReference type="InterPro" id="IPR007371">
    <property type="entry name" value="TPK_catalytic"/>
</dbReference>
<dbReference type="SUPFAM" id="SSF63999">
    <property type="entry name" value="Thiamin pyrophosphokinase, catalytic domain"/>
    <property type="match status" value="1"/>
</dbReference>
<dbReference type="PANTHER" id="PTHR41299:SF1">
    <property type="entry name" value="THIAMINE PYROPHOSPHOKINASE"/>
    <property type="match status" value="1"/>
</dbReference>
<dbReference type="NCBIfam" id="TIGR01378">
    <property type="entry name" value="thi_PPkinase"/>
    <property type="match status" value="1"/>
</dbReference>
<dbReference type="Gene3D" id="3.40.50.10240">
    <property type="entry name" value="Thiamin pyrophosphokinase, catalytic domain"/>
    <property type="match status" value="1"/>
</dbReference>
<gene>
    <name evidence="8" type="ORF">HLPR_17920</name>
</gene>
<dbReference type="EC" id="2.7.6.2" evidence="5"/>
<keyword evidence="3" id="KW-0418">Kinase</keyword>
<feature type="domain" description="Thiamin pyrophosphokinase thiamin-binding" evidence="7">
    <location>
        <begin position="153"/>
        <end position="203"/>
    </location>
</feature>
<sequence>MCYRNVKEAIIVANGVIGNYLSVSKKISNYMDVKNAFVISVDGGIFHMDKLGLIPNIILGDFDSINDDESIFEKYSGADVIRYNSKKDFTDTELAIRKALDLGAEKLYLVGCTGERLDHTLANIFLLDFIENSGGKGYIIDSNNRIECLSSNKINLKFQENEFLSIIPISTYIEKIEISGMKYDLSKKNIKFGSTLMISNEKASKTPYLNVYGGKVLVIYSTDRV</sequence>
<protein>
    <recommendedName>
        <fullName evidence="5">Thiamine diphosphokinase</fullName>
        <ecNumber evidence="5">2.7.6.2</ecNumber>
    </recommendedName>
</protein>
<proteinExistence type="predicted"/>
<dbReference type="InterPro" id="IPR053149">
    <property type="entry name" value="TPK"/>
</dbReference>
<dbReference type="InterPro" id="IPR036759">
    <property type="entry name" value="TPK_catalytic_sf"/>
</dbReference>
<dbReference type="GO" id="GO:0006772">
    <property type="term" value="P:thiamine metabolic process"/>
    <property type="evidence" value="ECO:0007669"/>
    <property type="project" value="UniProtKB-UniRule"/>
</dbReference>